<dbReference type="CDD" id="cd02440">
    <property type="entry name" value="AdoMet_MTases"/>
    <property type="match status" value="1"/>
</dbReference>
<evidence type="ECO:0000313" key="2">
    <source>
        <dbReference type="EMBL" id="KAF7509317.1"/>
    </source>
</evidence>
<dbReference type="Gene3D" id="3.40.50.150">
    <property type="entry name" value="Vaccinia Virus protein VP39"/>
    <property type="match status" value="1"/>
</dbReference>
<name>A0A8H7ALV3_9EURO</name>
<dbReference type="OrthoDB" id="6329284at2759"/>
<dbReference type="EMBL" id="JAACFV010000043">
    <property type="protein sequence ID" value="KAF7509317.1"/>
    <property type="molecule type" value="Genomic_DNA"/>
</dbReference>
<dbReference type="Pfam" id="PF13649">
    <property type="entry name" value="Methyltransf_25"/>
    <property type="match status" value="1"/>
</dbReference>
<organism evidence="2 3">
    <name type="scientific">Endocarpon pusillum</name>
    <dbReference type="NCBI Taxonomy" id="364733"/>
    <lineage>
        <taxon>Eukaryota</taxon>
        <taxon>Fungi</taxon>
        <taxon>Dikarya</taxon>
        <taxon>Ascomycota</taxon>
        <taxon>Pezizomycotina</taxon>
        <taxon>Eurotiomycetes</taxon>
        <taxon>Chaetothyriomycetidae</taxon>
        <taxon>Verrucariales</taxon>
        <taxon>Verrucariaceae</taxon>
        <taxon>Endocarpon</taxon>
    </lineage>
</organism>
<accession>A0A8H7ALV3</accession>
<evidence type="ECO:0000259" key="1">
    <source>
        <dbReference type="Pfam" id="PF13649"/>
    </source>
</evidence>
<dbReference type="Proteomes" id="UP000606974">
    <property type="component" value="Unassembled WGS sequence"/>
</dbReference>
<feature type="domain" description="Methyltransferase" evidence="1">
    <location>
        <begin position="61"/>
        <end position="160"/>
    </location>
</feature>
<comment type="caution">
    <text evidence="2">The sequence shown here is derived from an EMBL/GenBank/DDBJ whole genome shotgun (WGS) entry which is preliminary data.</text>
</comment>
<proteinExistence type="predicted"/>
<evidence type="ECO:0000313" key="3">
    <source>
        <dbReference type="Proteomes" id="UP000606974"/>
    </source>
</evidence>
<dbReference type="AlphaFoldDB" id="A0A8H7ALV3"/>
<protein>
    <recommendedName>
        <fullName evidence="1">Methyltransferase domain-containing protein</fullName>
    </recommendedName>
</protein>
<gene>
    <name evidence="2" type="ORF">GJ744_008211</name>
</gene>
<dbReference type="SUPFAM" id="SSF53335">
    <property type="entry name" value="S-adenosyl-L-methionine-dependent methyltransferases"/>
    <property type="match status" value="1"/>
</dbReference>
<reference evidence="2" key="1">
    <citation type="submission" date="2020-02" db="EMBL/GenBank/DDBJ databases">
        <authorList>
            <person name="Palmer J.M."/>
        </authorList>
    </citation>
    <scope>NUCLEOTIDE SEQUENCE</scope>
    <source>
        <strain evidence="2">EPUS1.4</strain>
        <tissue evidence="2">Thallus</tissue>
    </source>
</reference>
<keyword evidence="3" id="KW-1185">Reference proteome</keyword>
<dbReference type="InterPro" id="IPR041698">
    <property type="entry name" value="Methyltransf_25"/>
</dbReference>
<dbReference type="InterPro" id="IPR029063">
    <property type="entry name" value="SAM-dependent_MTases_sf"/>
</dbReference>
<sequence length="279" mass="31422">MDSALAPELSVHELNQTSIDSWDTNAKYWDSYMGSDGNDFYQLLELPALERLVDLHEGEHVLDLATGNGLVARRMAELGGIVTATDISAAMLDCARERTTAEEGKRVIYEFLDVTKEEEVENFVKEHDYFNAITMNMGIMDVATLEPLAAALPHLLQENGRFVATILHPTFMNSGSSRNISMGENGNTGQMETKYSISVERYLKIPPARAEALDGQPAPQVLFHRPLQDLFRPFFRHGLMLDGLEEPSFTSGYDKKKIESYYNFPQIPPILAFRLRKTK</sequence>